<organism evidence="1 2">
    <name type="scientific">Caerostris extrusa</name>
    <name type="common">Bark spider</name>
    <name type="synonym">Caerostris bankana</name>
    <dbReference type="NCBI Taxonomy" id="172846"/>
    <lineage>
        <taxon>Eukaryota</taxon>
        <taxon>Metazoa</taxon>
        <taxon>Ecdysozoa</taxon>
        <taxon>Arthropoda</taxon>
        <taxon>Chelicerata</taxon>
        <taxon>Arachnida</taxon>
        <taxon>Araneae</taxon>
        <taxon>Araneomorphae</taxon>
        <taxon>Entelegynae</taxon>
        <taxon>Araneoidea</taxon>
        <taxon>Araneidae</taxon>
        <taxon>Caerostris</taxon>
    </lineage>
</organism>
<keyword evidence="2" id="KW-1185">Reference proteome</keyword>
<reference evidence="1 2" key="1">
    <citation type="submission" date="2021-06" db="EMBL/GenBank/DDBJ databases">
        <title>Caerostris extrusa draft genome.</title>
        <authorList>
            <person name="Kono N."/>
            <person name="Arakawa K."/>
        </authorList>
    </citation>
    <scope>NUCLEOTIDE SEQUENCE [LARGE SCALE GENOMIC DNA]</scope>
</reference>
<dbReference type="Proteomes" id="UP001054945">
    <property type="component" value="Unassembled WGS sequence"/>
</dbReference>
<evidence type="ECO:0000313" key="1">
    <source>
        <dbReference type="EMBL" id="GIX88586.1"/>
    </source>
</evidence>
<name>A0AAV4NYH3_CAEEX</name>
<dbReference type="EMBL" id="BPLR01003782">
    <property type="protein sequence ID" value="GIX88586.1"/>
    <property type="molecule type" value="Genomic_DNA"/>
</dbReference>
<gene>
    <name evidence="1" type="ORF">CEXT_710271</name>
</gene>
<evidence type="ECO:0000313" key="2">
    <source>
        <dbReference type="Proteomes" id="UP001054945"/>
    </source>
</evidence>
<dbReference type="AlphaFoldDB" id="A0AAV4NYH3"/>
<proteinExistence type="predicted"/>
<comment type="caution">
    <text evidence="1">The sequence shown here is derived from an EMBL/GenBank/DDBJ whole genome shotgun (WGS) entry which is preliminary data.</text>
</comment>
<sequence length="68" mass="7574">MVTLILSGGASIAGEKDECREVTQDINETVRKSRKAQNADWTIPFGLLPAVLGDQYRSHVVSRFKQIQ</sequence>
<protein>
    <submittedName>
        <fullName evidence="1">Uncharacterized protein</fullName>
    </submittedName>
</protein>
<accession>A0AAV4NYH3</accession>